<name>A0ABU0A763_STRDY</name>
<dbReference type="EMBL" id="JAUSTL010000006">
    <property type="protein sequence ID" value="MDQ0262743.1"/>
    <property type="molecule type" value="Genomic_DNA"/>
</dbReference>
<evidence type="ECO:0000313" key="3">
    <source>
        <dbReference type="Proteomes" id="UP001237071"/>
    </source>
</evidence>
<sequence>MIGFILKNIHTLILLVGLGLLIHGLFLFGDKVGFIASGLILIILAIYVDSIGGRK</sequence>
<protein>
    <recommendedName>
        <fullName evidence="4">Phage protein</fullName>
    </recommendedName>
</protein>
<accession>A0ABU0A763</accession>
<feature type="transmembrane region" description="Helical" evidence="1">
    <location>
        <begin position="34"/>
        <end position="52"/>
    </location>
</feature>
<comment type="caution">
    <text evidence="2">The sequence shown here is derived from an EMBL/GenBank/DDBJ whole genome shotgun (WGS) entry which is preliminary data.</text>
</comment>
<evidence type="ECO:0000256" key="1">
    <source>
        <dbReference type="SAM" id="Phobius"/>
    </source>
</evidence>
<dbReference type="Proteomes" id="UP001237071">
    <property type="component" value="Unassembled WGS sequence"/>
</dbReference>
<keyword evidence="1" id="KW-0812">Transmembrane</keyword>
<gene>
    <name evidence="2" type="ORF">J2S26_000818</name>
</gene>
<keyword evidence="1" id="KW-0472">Membrane</keyword>
<evidence type="ECO:0008006" key="4">
    <source>
        <dbReference type="Google" id="ProtNLM"/>
    </source>
</evidence>
<proteinExistence type="predicted"/>
<reference evidence="2 3" key="1">
    <citation type="submission" date="2023-07" db="EMBL/GenBank/DDBJ databases">
        <title>Genomic Encyclopedia of Type Strains, Phase IV (KMG-IV): sequencing the most valuable type-strain genomes for metagenomic binning, comparative biology and taxonomic classification.</title>
        <authorList>
            <person name="Goeker M."/>
        </authorList>
    </citation>
    <scope>NUCLEOTIDE SEQUENCE [LARGE SCALE GENOMIC DNA]</scope>
    <source>
        <strain evidence="2 3">DSM 23147</strain>
    </source>
</reference>
<keyword evidence="3" id="KW-1185">Reference proteome</keyword>
<evidence type="ECO:0000313" key="2">
    <source>
        <dbReference type="EMBL" id="MDQ0262743.1"/>
    </source>
</evidence>
<feature type="transmembrane region" description="Helical" evidence="1">
    <location>
        <begin position="12"/>
        <end position="28"/>
    </location>
</feature>
<keyword evidence="1" id="KW-1133">Transmembrane helix</keyword>
<organism evidence="2 3">
    <name type="scientific">Streptococcus dysgalactiae</name>
    <dbReference type="NCBI Taxonomy" id="1334"/>
    <lineage>
        <taxon>Bacteria</taxon>
        <taxon>Bacillati</taxon>
        <taxon>Bacillota</taxon>
        <taxon>Bacilli</taxon>
        <taxon>Lactobacillales</taxon>
        <taxon>Streptococcaceae</taxon>
        <taxon>Streptococcus</taxon>
    </lineage>
</organism>
<dbReference type="RefSeq" id="WP_023080038.1">
    <property type="nucleotide sequence ID" value="NZ_CP066073.1"/>
</dbReference>